<proteinExistence type="predicted"/>
<dbReference type="AlphaFoldDB" id="A0A1G8NLW7"/>
<accession>A0A1G8NLW7</accession>
<dbReference type="EMBL" id="FNDU01000012">
    <property type="protein sequence ID" value="SDI81259.1"/>
    <property type="molecule type" value="Genomic_DNA"/>
</dbReference>
<protein>
    <submittedName>
        <fullName evidence="2">Uncharacterized protein</fullName>
    </submittedName>
</protein>
<feature type="transmembrane region" description="Helical" evidence="1">
    <location>
        <begin position="91"/>
        <end position="111"/>
    </location>
</feature>
<sequence length="150" mass="17707">MIYIILIFFIVPWITGFYLYKKAPKIFFTTAPITALIAITCNQLGIHLGIWEVNHMPTVMLLDSIFLDFGIFTLAGAWFTYFLYYKKLTRVWSYIWFVLGMTLLESITLLVEMVSYDESWNMFYTFLMYLGGFIIIDVVTQKLDKLRIFP</sequence>
<keyword evidence="1" id="KW-0812">Transmembrane</keyword>
<feature type="transmembrane region" description="Helical" evidence="1">
    <location>
        <begin position="33"/>
        <end position="53"/>
    </location>
</feature>
<feature type="transmembrane region" description="Helical" evidence="1">
    <location>
        <begin position="123"/>
        <end position="140"/>
    </location>
</feature>
<keyword evidence="1" id="KW-0472">Membrane</keyword>
<keyword evidence="1" id="KW-1133">Transmembrane helix</keyword>
<dbReference type="OrthoDB" id="1913203at2"/>
<evidence type="ECO:0000313" key="2">
    <source>
        <dbReference type="EMBL" id="SDI81259.1"/>
    </source>
</evidence>
<evidence type="ECO:0000313" key="3">
    <source>
        <dbReference type="Proteomes" id="UP000199017"/>
    </source>
</evidence>
<name>A0A1G8NLW7_9BACI</name>
<gene>
    <name evidence="2" type="ORF">SAMN05216352_11277</name>
</gene>
<reference evidence="2 3" key="1">
    <citation type="submission" date="2016-10" db="EMBL/GenBank/DDBJ databases">
        <authorList>
            <person name="de Groot N.N."/>
        </authorList>
    </citation>
    <scope>NUCLEOTIDE SEQUENCE [LARGE SCALE GENOMIC DNA]</scope>
    <source>
        <strain evidence="3">P4B,CCM 7963,CECT 7998,DSM 25260,IBRC-M 10614,KCTC 13821</strain>
    </source>
</reference>
<keyword evidence="3" id="KW-1185">Reference proteome</keyword>
<evidence type="ECO:0000256" key="1">
    <source>
        <dbReference type="SAM" id="Phobius"/>
    </source>
</evidence>
<feature type="transmembrane region" description="Helical" evidence="1">
    <location>
        <begin position="65"/>
        <end position="84"/>
    </location>
</feature>
<dbReference type="Proteomes" id="UP000199017">
    <property type="component" value="Unassembled WGS sequence"/>
</dbReference>
<organism evidence="2 3">
    <name type="scientific">Alteribacillus bidgolensis</name>
    <dbReference type="NCBI Taxonomy" id="930129"/>
    <lineage>
        <taxon>Bacteria</taxon>
        <taxon>Bacillati</taxon>
        <taxon>Bacillota</taxon>
        <taxon>Bacilli</taxon>
        <taxon>Bacillales</taxon>
        <taxon>Bacillaceae</taxon>
        <taxon>Alteribacillus</taxon>
    </lineage>
</organism>
<feature type="transmembrane region" description="Helical" evidence="1">
    <location>
        <begin position="6"/>
        <end position="21"/>
    </location>
</feature>
<dbReference type="RefSeq" id="WP_091587071.1">
    <property type="nucleotide sequence ID" value="NZ_FNDU01000012.1"/>
</dbReference>